<accession>A0A174LR38</accession>
<dbReference type="Proteomes" id="UP000095544">
    <property type="component" value="Unassembled WGS sequence"/>
</dbReference>
<dbReference type="AlphaFoldDB" id="A0A174LR38"/>
<proteinExistence type="predicted"/>
<dbReference type="RefSeq" id="WP_157355716.1">
    <property type="nucleotide sequence ID" value="NZ_CYZU01000071.1"/>
</dbReference>
<evidence type="ECO:0000313" key="1">
    <source>
        <dbReference type="EMBL" id="CUP25441.1"/>
    </source>
</evidence>
<organism evidence="1 2">
    <name type="scientific">Faecalicatena contorta</name>
    <dbReference type="NCBI Taxonomy" id="39482"/>
    <lineage>
        <taxon>Bacteria</taxon>
        <taxon>Bacillati</taxon>
        <taxon>Bacillota</taxon>
        <taxon>Clostridia</taxon>
        <taxon>Lachnospirales</taxon>
        <taxon>Lachnospiraceae</taxon>
        <taxon>Faecalicatena</taxon>
    </lineage>
</organism>
<protein>
    <submittedName>
        <fullName evidence="1">Uncharacterized protein</fullName>
    </submittedName>
</protein>
<dbReference type="EMBL" id="CYZU01000071">
    <property type="protein sequence ID" value="CUP25441.1"/>
    <property type="molecule type" value="Genomic_DNA"/>
</dbReference>
<dbReference type="OrthoDB" id="2061929at2"/>
<gene>
    <name evidence="1" type="ORF">ERS852491_04670</name>
</gene>
<dbReference type="STRING" id="39482.ERS852491_04670"/>
<evidence type="ECO:0000313" key="2">
    <source>
        <dbReference type="Proteomes" id="UP000095544"/>
    </source>
</evidence>
<reference evidence="1 2" key="1">
    <citation type="submission" date="2015-09" db="EMBL/GenBank/DDBJ databases">
        <authorList>
            <consortium name="Pathogen Informatics"/>
        </authorList>
    </citation>
    <scope>NUCLEOTIDE SEQUENCE [LARGE SCALE GENOMIC DNA]</scope>
    <source>
        <strain evidence="1 2">2789STDY5834876</strain>
    </source>
</reference>
<name>A0A174LR38_9FIRM</name>
<sequence>MERISFDFGEKRHVRMTVKITSGEDLPFLIRTAKWELLDESGIIEDSGDCMIEEHDLDAYINPLKSESYTLRYIYEVADEIWVDKLRVVVS</sequence>